<reference evidence="1" key="1">
    <citation type="submission" date="2007-10" db="EMBL/GenBank/DDBJ databases">
        <authorList>
            <person name="Fulton L."/>
            <person name="Clifton S."/>
            <person name="Fulton B."/>
            <person name="Xu J."/>
            <person name="Minx P."/>
            <person name="Pepin K.H."/>
            <person name="Johnson M."/>
            <person name="Thiruvilangam P."/>
            <person name="Bhonagiri V."/>
            <person name="Nash W.E."/>
            <person name="Mardis E.R."/>
            <person name="Wilson R.K."/>
        </authorList>
    </citation>
    <scope>NUCLEOTIDE SEQUENCE [LARGE SCALE GENOMIC DNA]</scope>
    <source>
        <strain evidence="1">DSM 17216</strain>
    </source>
</reference>
<name>B0MUI4_9BACT</name>
<gene>
    <name evidence="1" type="ORF">ALIPUT_00802</name>
</gene>
<dbReference type="Proteomes" id="UP000005819">
    <property type="component" value="Unassembled WGS sequence"/>
</dbReference>
<dbReference type="AlphaFoldDB" id="B0MUI4"/>
<proteinExistence type="predicted"/>
<dbReference type="EMBL" id="ABFK02000017">
    <property type="protein sequence ID" value="EDS03750.1"/>
    <property type="molecule type" value="Genomic_DNA"/>
</dbReference>
<dbReference type="HOGENOM" id="CLU_3163839_0_0_10"/>
<keyword evidence="2" id="KW-1185">Reference proteome</keyword>
<reference evidence="1" key="2">
    <citation type="submission" date="2013-09" db="EMBL/GenBank/DDBJ databases">
        <title>Draft genome sequence of Alistipes putredinis (DSM 17216).</title>
        <authorList>
            <person name="Sudarsanam P."/>
            <person name="Ley R."/>
            <person name="Guruge J."/>
            <person name="Turnbaugh P.J."/>
            <person name="Mahowald M."/>
            <person name="Liep D."/>
            <person name="Gordon J."/>
        </authorList>
    </citation>
    <scope>NUCLEOTIDE SEQUENCE</scope>
    <source>
        <strain evidence="1">DSM 17216</strain>
    </source>
</reference>
<protein>
    <submittedName>
        <fullName evidence="1">Uncharacterized protein</fullName>
    </submittedName>
</protein>
<comment type="caution">
    <text evidence="1">The sequence shown here is derived from an EMBL/GenBank/DDBJ whole genome shotgun (WGS) entry which is preliminary data.</text>
</comment>
<evidence type="ECO:0000313" key="2">
    <source>
        <dbReference type="Proteomes" id="UP000005819"/>
    </source>
</evidence>
<evidence type="ECO:0000313" key="1">
    <source>
        <dbReference type="EMBL" id="EDS03750.1"/>
    </source>
</evidence>
<sequence length="47" mass="5521">MHCKRTREQIPSRSPFFASAPFRAPASLLRNAFGFRFREFADTFAKR</sequence>
<accession>B0MUI4</accession>
<organism evidence="1 2">
    <name type="scientific">Alistipes putredinis DSM 17216</name>
    <dbReference type="NCBI Taxonomy" id="445970"/>
    <lineage>
        <taxon>Bacteria</taxon>
        <taxon>Pseudomonadati</taxon>
        <taxon>Bacteroidota</taxon>
        <taxon>Bacteroidia</taxon>
        <taxon>Bacteroidales</taxon>
        <taxon>Rikenellaceae</taxon>
        <taxon>Alistipes</taxon>
    </lineage>
</organism>